<dbReference type="InterPro" id="IPR021255">
    <property type="entry name" value="DUF2807"/>
</dbReference>
<dbReference type="Pfam" id="PF10988">
    <property type="entry name" value="DUF2807"/>
    <property type="match status" value="1"/>
</dbReference>
<keyword evidence="1" id="KW-0472">Membrane</keyword>
<keyword evidence="1" id="KW-1133">Transmembrane helix</keyword>
<keyword evidence="1" id="KW-0812">Transmembrane</keyword>
<proteinExistence type="predicted"/>
<protein>
    <recommendedName>
        <fullName evidence="2">Putative auto-transporter adhesin head GIN domain-containing protein</fullName>
    </recommendedName>
</protein>
<dbReference type="PANTHER" id="PTHR39200">
    <property type="entry name" value="HYPOTHETICAL EXPORTED PROTEIN"/>
    <property type="match status" value="1"/>
</dbReference>
<organism evidence="3 4">
    <name type="scientific">Aphanomyces euteiches</name>
    <dbReference type="NCBI Taxonomy" id="100861"/>
    <lineage>
        <taxon>Eukaryota</taxon>
        <taxon>Sar</taxon>
        <taxon>Stramenopiles</taxon>
        <taxon>Oomycota</taxon>
        <taxon>Saprolegniomycetes</taxon>
        <taxon>Saprolegniales</taxon>
        <taxon>Verrucalvaceae</taxon>
        <taxon>Aphanomyces</taxon>
    </lineage>
</organism>
<dbReference type="Proteomes" id="UP000481153">
    <property type="component" value="Unassembled WGS sequence"/>
</dbReference>
<sequence length="413" mass="43140">MSDTITAPSAFNKIWNTTDAFDGLLLQFPGRVFVSWDSSIDTTAIATVSTDSNAILDLLSFNVSTATGDEILVGCNQHFVIDHPDQTYLNISATSNEDVRAVGTLLLHVVVKKPLSWIKSFAETVINNGALINGPTKHVSIASLGSGNVSASVRYPVTLANLTLTSISAGSVQFNAASTLNAIELISIAVTGEGAVALQASDLKTKGLHTSVSGAGSAFVTALNAINASEVHSTIAGDGEVNYYPSGKTINNTITISGNGVANTGSLLAQNASVVVSGKGEAVVQVVDTLTASISGKGKVEYYNATVPAHVPKPSGWWLWSSPGALPTAVNSFDSFNFTADPADVPVNVSIELNRSRFSHCIAQHFETDVSLSATPASTTELMSISVFALVAFVVAFIIMKSKRRNGYTALPK</sequence>
<evidence type="ECO:0000313" key="4">
    <source>
        <dbReference type="Proteomes" id="UP000481153"/>
    </source>
</evidence>
<dbReference type="AlphaFoldDB" id="A0A6G0WX32"/>
<dbReference type="EMBL" id="VJMJ01000137">
    <property type="protein sequence ID" value="KAF0732063.1"/>
    <property type="molecule type" value="Genomic_DNA"/>
</dbReference>
<name>A0A6G0WX32_9STRA</name>
<reference evidence="3 4" key="1">
    <citation type="submission" date="2019-07" db="EMBL/GenBank/DDBJ databases">
        <title>Genomics analysis of Aphanomyces spp. identifies a new class of oomycete effector associated with host adaptation.</title>
        <authorList>
            <person name="Gaulin E."/>
        </authorList>
    </citation>
    <scope>NUCLEOTIDE SEQUENCE [LARGE SCALE GENOMIC DNA]</scope>
    <source>
        <strain evidence="3 4">ATCC 201684</strain>
    </source>
</reference>
<feature type="transmembrane region" description="Helical" evidence="1">
    <location>
        <begin position="382"/>
        <end position="400"/>
    </location>
</feature>
<accession>A0A6G0WX32</accession>
<dbReference type="PANTHER" id="PTHR39200:SF1">
    <property type="entry name" value="AUTO-TRANSPORTER ADHESIN HEAD GIN DOMAIN-CONTAINING PROTEIN-RELATED"/>
    <property type="match status" value="1"/>
</dbReference>
<evidence type="ECO:0000256" key="1">
    <source>
        <dbReference type="SAM" id="Phobius"/>
    </source>
</evidence>
<dbReference type="Gene3D" id="2.160.20.120">
    <property type="match status" value="1"/>
</dbReference>
<comment type="caution">
    <text evidence="3">The sequence shown here is derived from an EMBL/GenBank/DDBJ whole genome shotgun (WGS) entry which is preliminary data.</text>
</comment>
<evidence type="ECO:0000313" key="3">
    <source>
        <dbReference type="EMBL" id="KAF0732063.1"/>
    </source>
</evidence>
<evidence type="ECO:0000259" key="2">
    <source>
        <dbReference type="Pfam" id="PF10988"/>
    </source>
</evidence>
<gene>
    <name evidence="3" type="ORF">Ae201684_010716</name>
</gene>
<dbReference type="VEuPathDB" id="FungiDB:AeMF1_014197"/>
<feature type="domain" description="Putative auto-transporter adhesin head GIN" evidence="2">
    <location>
        <begin position="226"/>
        <end position="304"/>
    </location>
</feature>
<keyword evidence="4" id="KW-1185">Reference proteome</keyword>